<reference evidence="9" key="1">
    <citation type="submission" date="2023-02" db="EMBL/GenBank/DDBJ databases">
        <title>Proposal of a novel subspecies: Alicyclobacillus hesperidum subspecies aegle.</title>
        <authorList>
            <person name="Goto K."/>
            <person name="Fujii T."/>
            <person name="Yasui K."/>
            <person name="Mochida K."/>
            <person name="Kato-Tanaka Y."/>
            <person name="Morohoshi S."/>
            <person name="An S.Y."/>
            <person name="Kasai H."/>
            <person name="Yokota A."/>
        </authorList>
    </citation>
    <scope>NUCLEOTIDE SEQUENCE</scope>
    <source>
        <strain evidence="9">DSM 12766</strain>
    </source>
</reference>
<dbReference type="InterPro" id="IPR036259">
    <property type="entry name" value="MFS_trans_sf"/>
</dbReference>
<feature type="transmembrane region" description="Helical" evidence="7">
    <location>
        <begin position="82"/>
        <end position="101"/>
    </location>
</feature>
<dbReference type="Pfam" id="PF07690">
    <property type="entry name" value="MFS_1"/>
    <property type="match status" value="2"/>
</dbReference>
<feature type="transmembrane region" description="Helical" evidence="7">
    <location>
        <begin position="301"/>
        <end position="324"/>
    </location>
</feature>
<accession>A0AA37X3Y8</accession>
<feature type="transmembrane region" description="Helical" evidence="7">
    <location>
        <begin position="168"/>
        <end position="188"/>
    </location>
</feature>
<dbReference type="NCBIfam" id="TIGR00711">
    <property type="entry name" value="efflux_EmrB"/>
    <property type="match status" value="1"/>
</dbReference>
<organism evidence="9 10">
    <name type="scientific">Alicyclobacillus hesperidum</name>
    <dbReference type="NCBI Taxonomy" id="89784"/>
    <lineage>
        <taxon>Bacteria</taxon>
        <taxon>Bacillati</taxon>
        <taxon>Bacillota</taxon>
        <taxon>Bacilli</taxon>
        <taxon>Bacillales</taxon>
        <taxon>Alicyclobacillaceae</taxon>
        <taxon>Alicyclobacillus</taxon>
    </lineage>
</organism>
<keyword evidence="3" id="KW-1003">Cell membrane</keyword>
<gene>
    <name evidence="9" type="ORF">Heshes_08610</name>
</gene>
<feature type="domain" description="Major facilitator superfamily (MFS) profile" evidence="8">
    <location>
        <begin position="17"/>
        <end position="448"/>
    </location>
</feature>
<feature type="transmembrane region" description="Helical" evidence="7">
    <location>
        <begin position="144"/>
        <end position="162"/>
    </location>
</feature>
<feature type="transmembrane region" description="Helical" evidence="7">
    <location>
        <begin position="200"/>
        <end position="222"/>
    </location>
</feature>
<evidence type="ECO:0000313" key="10">
    <source>
        <dbReference type="Proteomes" id="UP001157137"/>
    </source>
</evidence>
<proteinExistence type="predicted"/>
<evidence type="ECO:0000256" key="1">
    <source>
        <dbReference type="ARBA" id="ARBA00004651"/>
    </source>
</evidence>
<feature type="transmembrane region" description="Helical" evidence="7">
    <location>
        <begin position="336"/>
        <end position="354"/>
    </location>
</feature>
<dbReference type="InterPro" id="IPR011701">
    <property type="entry name" value="MFS"/>
</dbReference>
<evidence type="ECO:0000256" key="4">
    <source>
        <dbReference type="ARBA" id="ARBA00022692"/>
    </source>
</evidence>
<comment type="caution">
    <text evidence="9">The sequence shown here is derived from an EMBL/GenBank/DDBJ whole genome shotgun (WGS) entry which is preliminary data.</text>
</comment>
<feature type="transmembrane region" description="Helical" evidence="7">
    <location>
        <begin position="271"/>
        <end position="295"/>
    </location>
</feature>
<dbReference type="Gene3D" id="1.20.1720.10">
    <property type="entry name" value="Multidrug resistance protein D"/>
    <property type="match status" value="1"/>
</dbReference>
<evidence type="ECO:0000256" key="5">
    <source>
        <dbReference type="ARBA" id="ARBA00022989"/>
    </source>
</evidence>
<evidence type="ECO:0000313" key="9">
    <source>
        <dbReference type="EMBL" id="GLV13177.1"/>
    </source>
</evidence>
<dbReference type="InterPro" id="IPR004638">
    <property type="entry name" value="EmrB-like"/>
</dbReference>
<dbReference type="PANTHER" id="PTHR23501">
    <property type="entry name" value="MAJOR FACILITATOR SUPERFAMILY"/>
    <property type="match status" value="1"/>
</dbReference>
<keyword evidence="2" id="KW-0813">Transport</keyword>
<keyword evidence="6 7" id="KW-0472">Membrane</keyword>
<dbReference type="Gene3D" id="1.20.1250.20">
    <property type="entry name" value="MFS general substrate transporter like domains"/>
    <property type="match status" value="1"/>
</dbReference>
<keyword evidence="5 7" id="KW-1133">Transmembrane helix</keyword>
<feature type="transmembrane region" description="Helical" evidence="7">
    <location>
        <begin position="234"/>
        <end position="250"/>
    </location>
</feature>
<evidence type="ECO:0000256" key="6">
    <source>
        <dbReference type="ARBA" id="ARBA00023136"/>
    </source>
</evidence>
<dbReference type="AlphaFoldDB" id="A0AA37X3Y8"/>
<dbReference type="CDD" id="cd17502">
    <property type="entry name" value="MFS_Azr1_MDR_like"/>
    <property type="match status" value="1"/>
</dbReference>
<dbReference type="Proteomes" id="UP001157137">
    <property type="component" value="Unassembled WGS sequence"/>
</dbReference>
<feature type="transmembrane region" description="Helical" evidence="7">
    <location>
        <begin position="52"/>
        <end position="70"/>
    </location>
</feature>
<feature type="transmembrane region" description="Helical" evidence="7">
    <location>
        <begin position="479"/>
        <end position="497"/>
    </location>
</feature>
<feature type="transmembrane region" description="Helical" evidence="7">
    <location>
        <begin position="107"/>
        <end position="132"/>
    </location>
</feature>
<dbReference type="InterPro" id="IPR020846">
    <property type="entry name" value="MFS_dom"/>
</dbReference>
<dbReference type="PROSITE" id="PS50850">
    <property type="entry name" value="MFS"/>
    <property type="match status" value="1"/>
</dbReference>
<comment type="subcellular location">
    <subcellularLocation>
        <location evidence="1">Cell membrane</location>
        <topology evidence="1">Multi-pass membrane protein</topology>
    </subcellularLocation>
</comment>
<dbReference type="GO" id="GO:0005886">
    <property type="term" value="C:plasma membrane"/>
    <property type="evidence" value="ECO:0007669"/>
    <property type="project" value="UniProtKB-SubCell"/>
</dbReference>
<dbReference type="PANTHER" id="PTHR23501:SF170">
    <property type="entry name" value="MULTIDRUG RESISTANCE PROTEIN 3"/>
    <property type="match status" value="1"/>
</dbReference>
<dbReference type="GO" id="GO:0022857">
    <property type="term" value="F:transmembrane transporter activity"/>
    <property type="evidence" value="ECO:0007669"/>
    <property type="project" value="InterPro"/>
</dbReference>
<dbReference type="SUPFAM" id="SSF103473">
    <property type="entry name" value="MFS general substrate transporter"/>
    <property type="match status" value="1"/>
</dbReference>
<name>A0AA37X3Y8_9BACL</name>
<protein>
    <submittedName>
        <fullName evidence="9">MFS transporter</fullName>
    </submittedName>
</protein>
<dbReference type="EMBL" id="BSRA01000004">
    <property type="protein sequence ID" value="GLV13177.1"/>
    <property type="molecule type" value="Genomic_DNA"/>
</dbReference>
<feature type="transmembrane region" description="Helical" evidence="7">
    <location>
        <begin position="360"/>
        <end position="381"/>
    </location>
</feature>
<evidence type="ECO:0000256" key="2">
    <source>
        <dbReference type="ARBA" id="ARBA00022448"/>
    </source>
</evidence>
<keyword evidence="4 7" id="KW-0812">Transmembrane</keyword>
<evidence type="ECO:0000256" key="3">
    <source>
        <dbReference type="ARBA" id="ARBA00022475"/>
    </source>
</evidence>
<evidence type="ECO:0000259" key="8">
    <source>
        <dbReference type="PROSITE" id="PS50850"/>
    </source>
</evidence>
<evidence type="ECO:0000256" key="7">
    <source>
        <dbReference type="SAM" id="Phobius"/>
    </source>
</evidence>
<dbReference type="FunFam" id="1.20.1720.10:FF:000004">
    <property type="entry name" value="EmrB/QacA family drug resistance transporter"/>
    <property type="match status" value="1"/>
</dbReference>
<sequence>MKGEFCMNSERSRLGLVIAGLLLGIFVSAMDNTIVATATGNIVAHLGGLDKIVWITAAYMLTEMSGMPIFGKLSDMYGRKRFFAFGLIAFLLGSILCGTAQNMDQLALYRAIQGGGGGALMPIAFTIIFDIVPPEQSGRFSGMFGAVFGIASIFGPLLGAYITEHMSWRWVFYINVPIGIVSFVLVTLGYHESKRHGKQVIDWLGIITLVPAVAAFMFALEFGGAEYPWNSPEIIGGFVVAILLFAVFLVNERRAREPVVSFHMFRKLAFASSNVVGILSGSAYIVAVVYVPIYIQGVRGGSAMTAGLELLPMMLGSSFTAPFAGQLAGRTTYRNVLWPFCVLFFAGIYLLSRLDAATPTWQLLLEMLMVGFGIGPFFSVIGMAAMGDFDARNRGAASSTNAFVRELGMAVGIVIYGVVQKHAFQREVATAFHAVGMYSSRFQGMDPRAILTPATRSQIPGPVVEKLAHAMNASLHTTFLWDLIPAGVTMLAILWMGKSRFQGANSSYTESVAAKPEPNG</sequence>